<evidence type="ECO:0000256" key="7">
    <source>
        <dbReference type="SAM" id="SignalP"/>
    </source>
</evidence>
<feature type="domain" description="C2H2-type" evidence="8">
    <location>
        <begin position="468"/>
        <end position="495"/>
    </location>
</feature>
<evidence type="ECO:0000256" key="2">
    <source>
        <dbReference type="ARBA" id="ARBA00022737"/>
    </source>
</evidence>
<dbReference type="SMART" id="SM00355">
    <property type="entry name" value="ZnF_C2H2"/>
    <property type="match status" value="6"/>
</dbReference>
<dbReference type="GO" id="GO:0045944">
    <property type="term" value="P:positive regulation of transcription by RNA polymerase II"/>
    <property type="evidence" value="ECO:0007669"/>
    <property type="project" value="UniProtKB-ARBA"/>
</dbReference>
<dbReference type="Proteomes" id="UP001321473">
    <property type="component" value="Unassembled WGS sequence"/>
</dbReference>
<feature type="domain" description="C2H2-type" evidence="8">
    <location>
        <begin position="382"/>
        <end position="409"/>
    </location>
</feature>
<feature type="compositionally biased region" description="Basic residues" evidence="6">
    <location>
        <begin position="433"/>
        <end position="444"/>
    </location>
</feature>
<feature type="region of interest" description="Disordered" evidence="6">
    <location>
        <begin position="303"/>
        <end position="347"/>
    </location>
</feature>
<dbReference type="InterPro" id="IPR036236">
    <property type="entry name" value="Znf_C2H2_sf"/>
</dbReference>
<evidence type="ECO:0000256" key="1">
    <source>
        <dbReference type="ARBA" id="ARBA00022723"/>
    </source>
</evidence>
<dbReference type="PANTHER" id="PTHR19818:SF139">
    <property type="entry name" value="PAIR-RULE PROTEIN ODD-PAIRED"/>
    <property type="match status" value="1"/>
</dbReference>
<dbReference type="Gene3D" id="3.30.160.60">
    <property type="entry name" value="Classic Zinc Finger"/>
    <property type="match status" value="6"/>
</dbReference>
<dbReference type="GO" id="GO:0000978">
    <property type="term" value="F:RNA polymerase II cis-regulatory region sequence-specific DNA binding"/>
    <property type="evidence" value="ECO:0007669"/>
    <property type="project" value="TreeGrafter"/>
</dbReference>
<evidence type="ECO:0000313" key="10">
    <source>
        <dbReference type="Proteomes" id="UP001321473"/>
    </source>
</evidence>
<sequence length="519" mass="58700">MHLMNLLAIAGRVLCPCTVLYTLESTMTAPPTPECSVTTTDPPASECAVTAVSAPAASTPDSEEDRDHDFAAGDKIHLCAEEAGQYCIELYSSVEEGTDQRNDQPFEECSLTTTDPPASECAVTAVSAPAALAPDSEEGRDHDCAAGDKIHLCAEETGQYCIEFYSSVEEGTDRRNDQPFEGAENACSEAVSLPPLDLTSRNLSVRKTKKIKRRNRPATGWDGVDALKRRKAAKGLQREFYCHYCPKVLTAASNLLRHERTHTGEKPYKCRYCPRRCADRGNLSRHEELHLSVKRRSLFLKRGRKQSAELQSTTEISERKKKQITKRRVRQAASSDGGDVQKRHNASTGSQRFMQCRYCSYKSCFPGNMKRHERTHTGEKPYKCRYCPRRSADRGNLSRHEELHLSFKVRSLYIKRGRKQSTELQPTTEISERKKKQITKHRIQHAVSSDGGDVQKRRNTSTGSQRYLQCCYCPYKSCFPGNMKRHERTHTGEKPYECMVRHKLFADPSGFNRHKALHE</sequence>
<dbReference type="InterPro" id="IPR050329">
    <property type="entry name" value="GLI_C2H2-zinc-finger"/>
</dbReference>
<accession>A0AAQ4DX10</accession>
<dbReference type="AlphaFoldDB" id="A0AAQ4DX10"/>
<reference evidence="9 10" key="1">
    <citation type="journal article" date="2023" name="Arcadia Sci">
        <title>De novo assembly of a long-read Amblyomma americanum tick genome.</title>
        <authorList>
            <person name="Chou S."/>
            <person name="Poskanzer K.E."/>
            <person name="Rollins M."/>
            <person name="Thuy-Boun P.S."/>
        </authorList>
    </citation>
    <scope>NUCLEOTIDE SEQUENCE [LARGE SCALE GENOMIC DNA]</scope>
    <source>
        <strain evidence="9">F_SG_1</strain>
        <tissue evidence="9">Salivary glands</tissue>
    </source>
</reference>
<feature type="domain" description="C2H2-type" evidence="8">
    <location>
        <begin position="354"/>
        <end position="381"/>
    </location>
</feature>
<feature type="signal peptide" evidence="7">
    <location>
        <begin position="1"/>
        <end position="15"/>
    </location>
</feature>
<dbReference type="SUPFAM" id="SSF57667">
    <property type="entry name" value="beta-beta-alpha zinc fingers"/>
    <property type="match status" value="3"/>
</dbReference>
<feature type="compositionally biased region" description="Basic residues" evidence="6">
    <location>
        <begin position="319"/>
        <end position="330"/>
    </location>
</feature>
<keyword evidence="1" id="KW-0479">Metal-binding</keyword>
<proteinExistence type="predicted"/>
<evidence type="ECO:0000259" key="8">
    <source>
        <dbReference type="PROSITE" id="PS50157"/>
    </source>
</evidence>
<dbReference type="EMBL" id="JARKHS020025828">
    <property type="protein sequence ID" value="KAK8767000.1"/>
    <property type="molecule type" value="Genomic_DNA"/>
</dbReference>
<feature type="domain" description="C2H2-type" evidence="8">
    <location>
        <begin position="240"/>
        <end position="267"/>
    </location>
</feature>
<keyword evidence="3 5" id="KW-0863">Zinc-finger</keyword>
<dbReference type="GO" id="GO:0005634">
    <property type="term" value="C:nucleus"/>
    <property type="evidence" value="ECO:0007669"/>
    <property type="project" value="UniProtKB-ARBA"/>
</dbReference>
<name>A0AAQ4DX10_AMBAM</name>
<protein>
    <recommendedName>
        <fullName evidence="8">C2H2-type domain-containing protein</fullName>
    </recommendedName>
</protein>
<gene>
    <name evidence="9" type="ORF">V5799_006220</name>
</gene>
<evidence type="ECO:0000256" key="3">
    <source>
        <dbReference type="ARBA" id="ARBA00022771"/>
    </source>
</evidence>
<dbReference type="Pfam" id="PF00096">
    <property type="entry name" value="zf-C2H2"/>
    <property type="match status" value="2"/>
</dbReference>
<keyword evidence="2" id="KW-0677">Repeat</keyword>
<feature type="chain" id="PRO_5042986208" description="C2H2-type domain-containing protein" evidence="7">
    <location>
        <begin position="16"/>
        <end position="519"/>
    </location>
</feature>
<dbReference type="GO" id="GO:0000981">
    <property type="term" value="F:DNA-binding transcription factor activity, RNA polymerase II-specific"/>
    <property type="evidence" value="ECO:0007669"/>
    <property type="project" value="TreeGrafter"/>
</dbReference>
<dbReference type="PANTHER" id="PTHR19818">
    <property type="entry name" value="ZINC FINGER PROTEIN ZIC AND GLI"/>
    <property type="match status" value="1"/>
</dbReference>
<feature type="region of interest" description="Disordered" evidence="6">
    <location>
        <begin position="418"/>
        <end position="460"/>
    </location>
</feature>
<keyword evidence="10" id="KW-1185">Reference proteome</keyword>
<keyword evidence="4" id="KW-0862">Zinc</keyword>
<organism evidence="9 10">
    <name type="scientific">Amblyomma americanum</name>
    <name type="common">Lone star tick</name>
    <dbReference type="NCBI Taxonomy" id="6943"/>
    <lineage>
        <taxon>Eukaryota</taxon>
        <taxon>Metazoa</taxon>
        <taxon>Ecdysozoa</taxon>
        <taxon>Arthropoda</taxon>
        <taxon>Chelicerata</taxon>
        <taxon>Arachnida</taxon>
        <taxon>Acari</taxon>
        <taxon>Parasitiformes</taxon>
        <taxon>Ixodida</taxon>
        <taxon>Ixodoidea</taxon>
        <taxon>Ixodidae</taxon>
        <taxon>Amblyomminae</taxon>
        <taxon>Amblyomma</taxon>
    </lineage>
</organism>
<dbReference type="PROSITE" id="PS00028">
    <property type="entry name" value="ZINC_FINGER_C2H2_1"/>
    <property type="match status" value="2"/>
</dbReference>
<dbReference type="PROSITE" id="PS50157">
    <property type="entry name" value="ZINC_FINGER_C2H2_2"/>
    <property type="match status" value="5"/>
</dbReference>
<evidence type="ECO:0000256" key="6">
    <source>
        <dbReference type="SAM" id="MobiDB-lite"/>
    </source>
</evidence>
<evidence type="ECO:0000256" key="5">
    <source>
        <dbReference type="PROSITE-ProRule" id="PRU00042"/>
    </source>
</evidence>
<dbReference type="GO" id="GO:0008270">
    <property type="term" value="F:zinc ion binding"/>
    <property type="evidence" value="ECO:0007669"/>
    <property type="project" value="UniProtKB-KW"/>
</dbReference>
<dbReference type="FunFam" id="3.30.160.60:FF:000446">
    <property type="entry name" value="Zinc finger protein"/>
    <property type="match status" value="2"/>
</dbReference>
<evidence type="ECO:0000313" key="9">
    <source>
        <dbReference type="EMBL" id="KAK8767000.1"/>
    </source>
</evidence>
<comment type="caution">
    <text evidence="9">The sequence shown here is derived from an EMBL/GenBank/DDBJ whole genome shotgun (WGS) entry which is preliminary data.</text>
</comment>
<feature type="domain" description="C2H2-type" evidence="8">
    <location>
        <begin position="268"/>
        <end position="295"/>
    </location>
</feature>
<dbReference type="InterPro" id="IPR013087">
    <property type="entry name" value="Znf_C2H2_type"/>
</dbReference>
<keyword evidence="7" id="KW-0732">Signal</keyword>
<evidence type="ECO:0000256" key="4">
    <source>
        <dbReference type="ARBA" id="ARBA00022833"/>
    </source>
</evidence>